<feature type="region of interest" description="Disordered" evidence="1">
    <location>
        <begin position="78"/>
        <end position="111"/>
    </location>
</feature>
<evidence type="ECO:0000256" key="1">
    <source>
        <dbReference type="SAM" id="MobiDB-lite"/>
    </source>
</evidence>
<proteinExistence type="predicted"/>
<dbReference type="EMBL" id="BGZK01000304">
    <property type="protein sequence ID" value="GBP35459.1"/>
    <property type="molecule type" value="Genomic_DNA"/>
</dbReference>
<sequence>MDILNSREVTSVLSAFYKGYLMGGGVGYWNVHWTKHNSKGYYVMSVFYGSDISPAELTHSRVAIKLATAQLYKHPDLSKKVVRSASRSRSEAHSNRERNGNGKKAGAKLTL</sequence>
<organism evidence="2 3">
    <name type="scientific">Eumeta variegata</name>
    <name type="common">Bagworm moth</name>
    <name type="synonym">Eumeta japonica</name>
    <dbReference type="NCBI Taxonomy" id="151549"/>
    <lineage>
        <taxon>Eukaryota</taxon>
        <taxon>Metazoa</taxon>
        <taxon>Ecdysozoa</taxon>
        <taxon>Arthropoda</taxon>
        <taxon>Hexapoda</taxon>
        <taxon>Insecta</taxon>
        <taxon>Pterygota</taxon>
        <taxon>Neoptera</taxon>
        <taxon>Endopterygota</taxon>
        <taxon>Lepidoptera</taxon>
        <taxon>Glossata</taxon>
        <taxon>Ditrysia</taxon>
        <taxon>Tineoidea</taxon>
        <taxon>Psychidae</taxon>
        <taxon>Oiketicinae</taxon>
        <taxon>Eumeta</taxon>
    </lineage>
</organism>
<protein>
    <submittedName>
        <fullName evidence="2">Uncharacterized protein</fullName>
    </submittedName>
</protein>
<dbReference type="AlphaFoldDB" id="A0A4C1V9X7"/>
<evidence type="ECO:0000313" key="2">
    <source>
        <dbReference type="EMBL" id="GBP35459.1"/>
    </source>
</evidence>
<comment type="caution">
    <text evidence="2">The sequence shown here is derived from an EMBL/GenBank/DDBJ whole genome shotgun (WGS) entry which is preliminary data.</text>
</comment>
<name>A0A4C1V9X7_EUMVA</name>
<accession>A0A4C1V9X7</accession>
<gene>
    <name evidence="2" type="ORF">EVAR_19969_1</name>
</gene>
<keyword evidence="3" id="KW-1185">Reference proteome</keyword>
<evidence type="ECO:0000313" key="3">
    <source>
        <dbReference type="Proteomes" id="UP000299102"/>
    </source>
</evidence>
<feature type="compositionally biased region" description="Basic and acidic residues" evidence="1">
    <location>
        <begin position="88"/>
        <end position="100"/>
    </location>
</feature>
<dbReference type="Proteomes" id="UP000299102">
    <property type="component" value="Unassembled WGS sequence"/>
</dbReference>
<reference evidence="2 3" key="1">
    <citation type="journal article" date="2019" name="Commun. Biol.">
        <title>The bagworm genome reveals a unique fibroin gene that provides high tensile strength.</title>
        <authorList>
            <person name="Kono N."/>
            <person name="Nakamura H."/>
            <person name="Ohtoshi R."/>
            <person name="Tomita M."/>
            <person name="Numata K."/>
            <person name="Arakawa K."/>
        </authorList>
    </citation>
    <scope>NUCLEOTIDE SEQUENCE [LARGE SCALE GENOMIC DNA]</scope>
</reference>